<feature type="transmembrane region" description="Helical" evidence="1">
    <location>
        <begin position="190"/>
        <end position="210"/>
    </location>
</feature>
<reference evidence="2 3" key="1">
    <citation type="submission" date="2019-02" db="EMBL/GenBank/DDBJ databases">
        <title>Genome sequencing of the rare red list fungi Phellinidium pouzarii.</title>
        <authorList>
            <person name="Buettner E."/>
            <person name="Kellner H."/>
        </authorList>
    </citation>
    <scope>NUCLEOTIDE SEQUENCE [LARGE SCALE GENOMIC DNA]</scope>
    <source>
        <strain evidence="2 3">DSM 108285</strain>
    </source>
</reference>
<gene>
    <name evidence="2" type="ORF">EW145_g4283</name>
</gene>
<comment type="caution">
    <text evidence="2">The sequence shown here is derived from an EMBL/GenBank/DDBJ whole genome shotgun (WGS) entry which is preliminary data.</text>
</comment>
<keyword evidence="1" id="KW-0812">Transmembrane</keyword>
<dbReference type="AlphaFoldDB" id="A0A4S4L498"/>
<evidence type="ECO:0000256" key="1">
    <source>
        <dbReference type="SAM" id="Phobius"/>
    </source>
</evidence>
<keyword evidence="3" id="KW-1185">Reference proteome</keyword>
<dbReference type="EMBL" id="SGPK01000212">
    <property type="protein sequence ID" value="THH06154.1"/>
    <property type="molecule type" value="Genomic_DNA"/>
</dbReference>
<keyword evidence="1" id="KW-0472">Membrane</keyword>
<dbReference type="OrthoDB" id="972532at2759"/>
<feature type="transmembrane region" description="Helical" evidence="1">
    <location>
        <begin position="222"/>
        <end position="244"/>
    </location>
</feature>
<organism evidence="2 3">
    <name type="scientific">Phellinidium pouzarii</name>
    <dbReference type="NCBI Taxonomy" id="167371"/>
    <lineage>
        <taxon>Eukaryota</taxon>
        <taxon>Fungi</taxon>
        <taxon>Dikarya</taxon>
        <taxon>Basidiomycota</taxon>
        <taxon>Agaricomycotina</taxon>
        <taxon>Agaricomycetes</taxon>
        <taxon>Hymenochaetales</taxon>
        <taxon>Hymenochaetaceae</taxon>
        <taxon>Phellinidium</taxon>
    </lineage>
</organism>
<evidence type="ECO:0000313" key="2">
    <source>
        <dbReference type="EMBL" id="THH06154.1"/>
    </source>
</evidence>
<proteinExistence type="predicted"/>
<sequence>MLENAISRLGGIRDVLYSIQRFRASFALVLRWDQYGLSESNIRSVFYKDRVLDPTEVLERSWLDLEEDGTMFRGPRSSDVRFQMDLISGSIGAMYHAFDELGTVNGCQFVSLYSILWVIYYNALNKIRGQRMPHDNTERKEKELAIEHLFGEIPKDMCMLSEEVTKAINTDISNLQIAEQRLTGKYTSMTTAATFFSSITVTAMQISSTMTGDALKDAVNTVWFTSLVFSIGSVIISLVGLSWFQSPMCSNAGDRGKGIEERSNIHAAKWAISVDDSCGSDIHAWPCTIRKLLQPG</sequence>
<dbReference type="Proteomes" id="UP000308199">
    <property type="component" value="Unassembled WGS sequence"/>
</dbReference>
<accession>A0A4S4L498</accession>
<protein>
    <submittedName>
        <fullName evidence="2">Uncharacterized protein</fullName>
    </submittedName>
</protein>
<name>A0A4S4L498_9AGAM</name>
<evidence type="ECO:0000313" key="3">
    <source>
        <dbReference type="Proteomes" id="UP000308199"/>
    </source>
</evidence>
<keyword evidence="1" id="KW-1133">Transmembrane helix</keyword>